<feature type="transmembrane region" description="Helical" evidence="6">
    <location>
        <begin position="164"/>
        <end position="184"/>
    </location>
</feature>
<proteinExistence type="predicted"/>
<keyword evidence="4 6" id="KW-1133">Transmembrane helix</keyword>
<dbReference type="SUPFAM" id="SSF103473">
    <property type="entry name" value="MFS general substrate transporter"/>
    <property type="match status" value="1"/>
</dbReference>
<comment type="subcellular location">
    <subcellularLocation>
        <location evidence="1">Cell membrane</location>
        <topology evidence="1">Multi-pass membrane protein</topology>
    </subcellularLocation>
</comment>
<evidence type="ECO:0000256" key="3">
    <source>
        <dbReference type="ARBA" id="ARBA00022692"/>
    </source>
</evidence>
<feature type="transmembrane region" description="Helical" evidence="6">
    <location>
        <begin position="99"/>
        <end position="117"/>
    </location>
</feature>
<dbReference type="Proteomes" id="UP000656813">
    <property type="component" value="Unassembled WGS sequence"/>
</dbReference>
<evidence type="ECO:0000256" key="5">
    <source>
        <dbReference type="ARBA" id="ARBA00023136"/>
    </source>
</evidence>
<dbReference type="Gene3D" id="1.20.1250.20">
    <property type="entry name" value="MFS general substrate transporter like domains"/>
    <property type="match status" value="2"/>
</dbReference>
<feature type="transmembrane region" description="Helical" evidence="6">
    <location>
        <begin position="342"/>
        <end position="364"/>
    </location>
</feature>
<name>A0A8J2ZTR8_9BACL</name>
<dbReference type="PROSITE" id="PS50850">
    <property type="entry name" value="MFS"/>
    <property type="match status" value="1"/>
</dbReference>
<dbReference type="EMBL" id="BMFV01000006">
    <property type="protein sequence ID" value="GGH78130.1"/>
    <property type="molecule type" value="Genomic_DNA"/>
</dbReference>
<evidence type="ECO:0000256" key="4">
    <source>
        <dbReference type="ARBA" id="ARBA00022989"/>
    </source>
</evidence>
<feature type="transmembrane region" description="Helical" evidence="6">
    <location>
        <begin position="74"/>
        <end position="93"/>
    </location>
</feature>
<dbReference type="InterPro" id="IPR036259">
    <property type="entry name" value="MFS_trans_sf"/>
</dbReference>
<dbReference type="RefSeq" id="WP_188496404.1">
    <property type="nucleotide sequence ID" value="NZ_BMFV01000006.1"/>
</dbReference>
<reference evidence="8" key="1">
    <citation type="journal article" date="2014" name="Int. J. Syst. Evol. Microbiol.">
        <title>Complete genome sequence of Corynebacterium casei LMG S-19264T (=DSM 44701T), isolated from a smear-ripened cheese.</title>
        <authorList>
            <consortium name="US DOE Joint Genome Institute (JGI-PGF)"/>
            <person name="Walter F."/>
            <person name="Albersmeier A."/>
            <person name="Kalinowski J."/>
            <person name="Ruckert C."/>
        </authorList>
    </citation>
    <scope>NUCLEOTIDE SEQUENCE</scope>
    <source>
        <strain evidence="8">CGMCC 1.12777</strain>
    </source>
</reference>
<evidence type="ECO:0000313" key="9">
    <source>
        <dbReference type="Proteomes" id="UP000656813"/>
    </source>
</evidence>
<feature type="domain" description="Major facilitator superfamily (MFS) profile" evidence="7">
    <location>
        <begin position="5"/>
        <end position="398"/>
    </location>
</feature>
<feature type="transmembrane region" description="Helical" evidence="6">
    <location>
        <begin position="258"/>
        <end position="278"/>
    </location>
</feature>
<feature type="transmembrane region" description="Helical" evidence="6">
    <location>
        <begin position="220"/>
        <end position="238"/>
    </location>
</feature>
<dbReference type="Pfam" id="PF13347">
    <property type="entry name" value="MFS_2"/>
    <property type="match status" value="1"/>
</dbReference>
<keyword evidence="2" id="KW-0813">Transport</keyword>
<dbReference type="InterPro" id="IPR001958">
    <property type="entry name" value="Tet-R_TetA/multi-R_MdtG-like"/>
</dbReference>
<evidence type="ECO:0000313" key="8">
    <source>
        <dbReference type="EMBL" id="GGH78130.1"/>
    </source>
</evidence>
<reference evidence="8" key="2">
    <citation type="submission" date="2020-09" db="EMBL/GenBank/DDBJ databases">
        <authorList>
            <person name="Sun Q."/>
            <person name="Zhou Y."/>
        </authorList>
    </citation>
    <scope>NUCLEOTIDE SEQUENCE</scope>
    <source>
        <strain evidence="8">CGMCC 1.12777</strain>
    </source>
</reference>
<dbReference type="InterPro" id="IPR020846">
    <property type="entry name" value="MFS_dom"/>
</dbReference>
<keyword evidence="9" id="KW-1185">Reference proteome</keyword>
<accession>A0A8J2ZTR8</accession>
<evidence type="ECO:0000256" key="1">
    <source>
        <dbReference type="ARBA" id="ARBA00004651"/>
    </source>
</evidence>
<feature type="transmembrane region" description="Helical" evidence="6">
    <location>
        <begin position="40"/>
        <end position="62"/>
    </location>
</feature>
<keyword evidence="3 6" id="KW-0812">Transmembrane</keyword>
<comment type="caution">
    <text evidence="8">The sequence shown here is derived from an EMBL/GenBank/DDBJ whole genome shotgun (WGS) entry which is preliminary data.</text>
</comment>
<organism evidence="8 9">
    <name type="scientific">Pullulanibacillus pueri</name>
    <dbReference type="NCBI Taxonomy" id="1437324"/>
    <lineage>
        <taxon>Bacteria</taxon>
        <taxon>Bacillati</taxon>
        <taxon>Bacillota</taxon>
        <taxon>Bacilli</taxon>
        <taxon>Bacillales</taxon>
        <taxon>Sporolactobacillaceae</taxon>
        <taxon>Pullulanibacillus</taxon>
    </lineage>
</organism>
<dbReference type="GO" id="GO:0005886">
    <property type="term" value="C:plasma membrane"/>
    <property type="evidence" value="ECO:0007669"/>
    <property type="project" value="UniProtKB-SubCell"/>
</dbReference>
<evidence type="ECO:0000256" key="6">
    <source>
        <dbReference type="SAM" id="Phobius"/>
    </source>
</evidence>
<dbReference type="AlphaFoldDB" id="A0A8J2ZTR8"/>
<feature type="transmembrane region" description="Helical" evidence="6">
    <location>
        <begin position="370"/>
        <end position="393"/>
    </location>
</feature>
<protein>
    <submittedName>
        <fullName evidence="8">MFS transporter</fullName>
    </submittedName>
</protein>
<gene>
    <name evidence="8" type="ORF">GCM10007096_11070</name>
</gene>
<sequence length="407" mass="44526">MRYSKTFGIGLGFFALSLVWAIYNTFMPLILGDFIESNGIRGAIMGLDNLIAVILIPIIGTWSDRITTRYGQRLPFLAVGMPIAALSFILLPFGTVSLARLLAIDVIFLIAMTIYRAPVISLMPDHTHPEHRSSANGIINFMGAIGSILALFVIGKLFDLNPHFPFIISGIILLFSFFLLFFIIDRKPAFASKATDHQEAMGFSSLFKSYTLLGKPEHQGALYIFIAIFFYFIGYSGVESQFSIYATEYLHITGGEASLTLGFFSLSLVVSAIPAGFIGSKFGKVRTMLTGLILLAVLFLLLIPFQSLLVIRITLLIAGFAWSLVSVPAYPLAADLGGLTKIGFFTGLYYFFSMASAVIGPPLLGFIMDLFGYPALFIAAPISLVIALYFLTFGNKKLKLARKTSPT</sequence>
<evidence type="ECO:0000259" key="7">
    <source>
        <dbReference type="PROSITE" id="PS50850"/>
    </source>
</evidence>
<feature type="transmembrane region" description="Helical" evidence="6">
    <location>
        <begin position="309"/>
        <end position="330"/>
    </location>
</feature>
<evidence type="ECO:0000256" key="2">
    <source>
        <dbReference type="ARBA" id="ARBA00022448"/>
    </source>
</evidence>
<keyword evidence="5 6" id="KW-0472">Membrane</keyword>
<dbReference type="PRINTS" id="PR01035">
    <property type="entry name" value="TCRTETA"/>
</dbReference>
<dbReference type="GO" id="GO:0022857">
    <property type="term" value="F:transmembrane transporter activity"/>
    <property type="evidence" value="ECO:0007669"/>
    <property type="project" value="InterPro"/>
</dbReference>
<dbReference type="PANTHER" id="PTHR23528:SF1">
    <property type="entry name" value="MAJOR FACILITATOR SUPERFAMILY (MFS) PROFILE DOMAIN-CONTAINING PROTEIN"/>
    <property type="match status" value="1"/>
</dbReference>
<feature type="transmembrane region" description="Helical" evidence="6">
    <location>
        <begin position="285"/>
        <end position="303"/>
    </location>
</feature>
<feature type="transmembrane region" description="Helical" evidence="6">
    <location>
        <begin position="138"/>
        <end position="158"/>
    </location>
</feature>
<dbReference type="PANTHER" id="PTHR23528">
    <property type="match status" value="1"/>
</dbReference>